<keyword evidence="1" id="KW-0732">Signal</keyword>
<reference evidence="3" key="1">
    <citation type="journal article" date="2019" name="Int. J. Syst. Evol. Microbiol.">
        <title>The Global Catalogue of Microorganisms (GCM) 10K type strain sequencing project: providing services to taxonomists for standard genome sequencing and annotation.</title>
        <authorList>
            <consortium name="The Broad Institute Genomics Platform"/>
            <consortium name="The Broad Institute Genome Sequencing Center for Infectious Disease"/>
            <person name="Wu L."/>
            <person name="Ma J."/>
        </authorList>
    </citation>
    <scope>NUCLEOTIDE SEQUENCE [LARGE SCALE GENOMIC DNA]</scope>
    <source>
        <strain evidence="3">CGMCC 4.1648</strain>
    </source>
</reference>
<keyword evidence="3" id="KW-1185">Reference proteome</keyword>
<evidence type="ECO:0000313" key="3">
    <source>
        <dbReference type="Proteomes" id="UP001595829"/>
    </source>
</evidence>
<comment type="caution">
    <text evidence="2">The sequence shown here is derived from an EMBL/GenBank/DDBJ whole genome shotgun (WGS) entry which is preliminary data.</text>
</comment>
<dbReference type="RefSeq" id="WP_345690773.1">
    <property type="nucleotide sequence ID" value="NZ_BAABIT010000001.1"/>
</dbReference>
<organism evidence="2 3">
    <name type="scientific">Streptomyces coeruleoprunus</name>
    <dbReference type="NCBI Taxonomy" id="285563"/>
    <lineage>
        <taxon>Bacteria</taxon>
        <taxon>Bacillati</taxon>
        <taxon>Actinomycetota</taxon>
        <taxon>Actinomycetes</taxon>
        <taxon>Kitasatosporales</taxon>
        <taxon>Streptomycetaceae</taxon>
        <taxon>Streptomyces</taxon>
    </lineage>
</organism>
<feature type="chain" id="PRO_5046635106" description="Secreted protein" evidence="1">
    <location>
        <begin position="29"/>
        <end position="129"/>
    </location>
</feature>
<protein>
    <recommendedName>
        <fullName evidence="4">Secreted protein</fullName>
    </recommendedName>
</protein>
<evidence type="ECO:0000313" key="2">
    <source>
        <dbReference type="EMBL" id="MFC5022527.1"/>
    </source>
</evidence>
<evidence type="ECO:0000256" key="1">
    <source>
        <dbReference type="SAM" id="SignalP"/>
    </source>
</evidence>
<evidence type="ECO:0008006" key="4">
    <source>
        <dbReference type="Google" id="ProtNLM"/>
    </source>
</evidence>
<gene>
    <name evidence="2" type="ORF">ACFPM3_10325</name>
</gene>
<sequence>MKATGLLVSSCVTAVLLGAAGTLTTSWAGGPDDSGAAGVRACGLGADSPTGSIAGTGSRTGCGGTVTLTVRVYKDISWWPDTEVAKASRTGFGNGSLTARGSCDGRGSYYTHTESSTGNAVESGRVVLC</sequence>
<accession>A0ABV9XCA3</accession>
<feature type="signal peptide" evidence="1">
    <location>
        <begin position="1"/>
        <end position="28"/>
    </location>
</feature>
<dbReference type="Proteomes" id="UP001595829">
    <property type="component" value="Unassembled WGS sequence"/>
</dbReference>
<dbReference type="EMBL" id="JBHSJD010000007">
    <property type="protein sequence ID" value="MFC5022527.1"/>
    <property type="molecule type" value="Genomic_DNA"/>
</dbReference>
<name>A0ABV9XCA3_9ACTN</name>
<proteinExistence type="predicted"/>